<feature type="region of interest" description="Disordered" evidence="1">
    <location>
        <begin position="215"/>
        <end position="236"/>
    </location>
</feature>
<feature type="signal peptide" evidence="2">
    <location>
        <begin position="1"/>
        <end position="24"/>
    </location>
</feature>
<dbReference type="SUPFAM" id="SSF53955">
    <property type="entry name" value="Lysozyme-like"/>
    <property type="match status" value="1"/>
</dbReference>
<evidence type="ECO:0000256" key="2">
    <source>
        <dbReference type="SAM" id="SignalP"/>
    </source>
</evidence>
<sequence length="236" mass="24684">MYRLYSKLSSVLAAGLLVCNSVTAAYAAGAQYCERTDYSAQYITDAVKNSSLHDELKTTSCSLGGLGRFESGGNKGVYNGSCCTGIFQLNNTNIKNYAGMSRSEFGCQSLQFQVDTWAKLTNDGYNSAPVKQLIQMGTFDGQKVDGSFIAACIQLGTGNCQQMVRSGRCSGFSDINGTTICDMAKNARSMADASCQEGDMAACLGPGDFNTGGDTKLASAAPGPTGNDINVASGQV</sequence>
<gene>
    <name evidence="3" type="ORF">D3227_34130</name>
</gene>
<name>A0A3A5K0D2_9HYPH</name>
<dbReference type="AlphaFoldDB" id="A0A3A5K0D2"/>
<accession>A0A3A5K0D2</accession>
<dbReference type="OrthoDB" id="9801695at2"/>
<dbReference type="InterPro" id="IPR023346">
    <property type="entry name" value="Lysozyme-like_dom_sf"/>
</dbReference>
<reference evidence="3 4" key="1">
    <citation type="submission" date="2018-09" db="EMBL/GenBank/DDBJ databases">
        <title>Mesorhizobium carmichaelinearum sp. nov. isolated from Carmichaelinea spp. root nodules in New Zealand.</title>
        <authorList>
            <person name="De Meyer S.E."/>
        </authorList>
    </citation>
    <scope>NUCLEOTIDE SEQUENCE [LARGE SCALE GENOMIC DNA]</scope>
    <source>
        <strain evidence="3 4">ICMP19557</strain>
    </source>
</reference>
<proteinExistence type="predicted"/>
<organism evidence="3 4">
    <name type="scientific">Mesorhizobium waimense</name>
    <dbReference type="NCBI Taxonomy" id="1300307"/>
    <lineage>
        <taxon>Bacteria</taxon>
        <taxon>Pseudomonadati</taxon>
        <taxon>Pseudomonadota</taxon>
        <taxon>Alphaproteobacteria</taxon>
        <taxon>Hyphomicrobiales</taxon>
        <taxon>Phyllobacteriaceae</taxon>
        <taxon>Mesorhizobium</taxon>
    </lineage>
</organism>
<feature type="compositionally biased region" description="Polar residues" evidence="1">
    <location>
        <begin position="227"/>
        <end position="236"/>
    </location>
</feature>
<evidence type="ECO:0000256" key="1">
    <source>
        <dbReference type="SAM" id="MobiDB-lite"/>
    </source>
</evidence>
<keyword evidence="4" id="KW-1185">Reference proteome</keyword>
<keyword evidence="2" id="KW-0732">Signal</keyword>
<evidence type="ECO:0000313" key="4">
    <source>
        <dbReference type="Proteomes" id="UP000272706"/>
    </source>
</evidence>
<evidence type="ECO:0008006" key="5">
    <source>
        <dbReference type="Google" id="ProtNLM"/>
    </source>
</evidence>
<comment type="caution">
    <text evidence="3">The sequence shown here is derived from an EMBL/GenBank/DDBJ whole genome shotgun (WGS) entry which is preliminary data.</text>
</comment>
<protein>
    <recommendedName>
        <fullName evidence="5">Lysozyme</fullName>
    </recommendedName>
</protein>
<feature type="chain" id="PRO_5017345147" description="Lysozyme" evidence="2">
    <location>
        <begin position="25"/>
        <end position="236"/>
    </location>
</feature>
<dbReference type="EMBL" id="QZWZ01000051">
    <property type="protein sequence ID" value="RJT28500.1"/>
    <property type="molecule type" value="Genomic_DNA"/>
</dbReference>
<evidence type="ECO:0000313" key="3">
    <source>
        <dbReference type="EMBL" id="RJT28500.1"/>
    </source>
</evidence>
<dbReference type="Proteomes" id="UP000272706">
    <property type="component" value="Unassembled WGS sequence"/>
</dbReference>